<name>A0A914XAM9_9BILA</name>
<accession>A0A914XAM9</accession>
<reference evidence="3" key="1">
    <citation type="submission" date="2022-11" db="UniProtKB">
        <authorList>
            <consortium name="WormBaseParasite"/>
        </authorList>
    </citation>
    <scope>IDENTIFICATION</scope>
</reference>
<sequence>MRRNETTSARVAANLIRHSPSVGARIIRCKQWCEPNFRVRRRIAHSVADDSEGGRIGRAMAVLAAGNEYRRRRADRRCDAMRPVRSALIERGRVRRTTGSRPEVGSSFDCMRFPASDDDVFGRNRPGLIDIDRDDGGGGSSSNERSFRRRRRCARIGERC</sequence>
<evidence type="ECO:0000313" key="3">
    <source>
        <dbReference type="WBParaSite" id="PSAMB.scaffold7540size7478.g30197.t1"/>
    </source>
</evidence>
<evidence type="ECO:0000256" key="1">
    <source>
        <dbReference type="SAM" id="MobiDB-lite"/>
    </source>
</evidence>
<dbReference type="Proteomes" id="UP000887566">
    <property type="component" value="Unplaced"/>
</dbReference>
<keyword evidence="2" id="KW-1185">Reference proteome</keyword>
<feature type="region of interest" description="Disordered" evidence="1">
    <location>
        <begin position="124"/>
        <end position="148"/>
    </location>
</feature>
<dbReference type="AlphaFoldDB" id="A0A914XAM9"/>
<protein>
    <submittedName>
        <fullName evidence="3">Uncharacterized protein</fullName>
    </submittedName>
</protein>
<dbReference type="WBParaSite" id="PSAMB.scaffold7540size7478.g30197.t1">
    <property type="protein sequence ID" value="PSAMB.scaffold7540size7478.g30197.t1"/>
    <property type="gene ID" value="PSAMB.scaffold7540size7478.g30197"/>
</dbReference>
<organism evidence="2 3">
    <name type="scientific">Plectus sambesii</name>
    <dbReference type="NCBI Taxonomy" id="2011161"/>
    <lineage>
        <taxon>Eukaryota</taxon>
        <taxon>Metazoa</taxon>
        <taxon>Ecdysozoa</taxon>
        <taxon>Nematoda</taxon>
        <taxon>Chromadorea</taxon>
        <taxon>Plectida</taxon>
        <taxon>Plectina</taxon>
        <taxon>Plectoidea</taxon>
        <taxon>Plectidae</taxon>
        <taxon>Plectus</taxon>
    </lineage>
</organism>
<evidence type="ECO:0000313" key="2">
    <source>
        <dbReference type="Proteomes" id="UP000887566"/>
    </source>
</evidence>
<proteinExistence type="predicted"/>